<dbReference type="Proteomes" id="UP000756132">
    <property type="component" value="Chromosome 2"/>
</dbReference>
<organism evidence="1 2">
    <name type="scientific">Passalora fulva</name>
    <name type="common">Tomato leaf mold</name>
    <name type="synonym">Cladosporium fulvum</name>
    <dbReference type="NCBI Taxonomy" id="5499"/>
    <lineage>
        <taxon>Eukaryota</taxon>
        <taxon>Fungi</taxon>
        <taxon>Dikarya</taxon>
        <taxon>Ascomycota</taxon>
        <taxon>Pezizomycotina</taxon>
        <taxon>Dothideomycetes</taxon>
        <taxon>Dothideomycetidae</taxon>
        <taxon>Mycosphaerellales</taxon>
        <taxon>Mycosphaerellaceae</taxon>
        <taxon>Fulvia</taxon>
    </lineage>
</organism>
<proteinExistence type="predicted"/>
<evidence type="ECO:0008006" key="3">
    <source>
        <dbReference type="Google" id="ProtNLM"/>
    </source>
</evidence>
<name>A0A9Q8P560_PASFU</name>
<dbReference type="EMBL" id="CP090164">
    <property type="protein sequence ID" value="UJO13427.1"/>
    <property type="molecule type" value="Genomic_DNA"/>
</dbReference>
<evidence type="ECO:0000313" key="2">
    <source>
        <dbReference type="Proteomes" id="UP000756132"/>
    </source>
</evidence>
<protein>
    <recommendedName>
        <fullName evidence="3">F-box domain-containing protein</fullName>
    </recommendedName>
</protein>
<sequence length="170" mass="19591">MAITLASLIKSLDKISLEDLQQLDHNIVRAKNAMSCPLLRIPAELRNCIWYLASVADLKHQHKLNQDTAALGPVQDRPLHPPCFINTCRQIRAEAAPILFDSIMIWEEWLGNDFFPALNNPRAYPFLWTKLAPHQIMSLQLERRYYLPTLAIRYNYADDLPKAWAAVTLR</sequence>
<dbReference type="KEGG" id="ffu:CLAFUR5_03200"/>
<evidence type="ECO:0000313" key="1">
    <source>
        <dbReference type="EMBL" id="UJO13427.1"/>
    </source>
</evidence>
<dbReference type="RefSeq" id="XP_047757793.1">
    <property type="nucleotide sequence ID" value="XM_047902348.1"/>
</dbReference>
<accession>A0A9Q8P560</accession>
<reference evidence="1" key="1">
    <citation type="submission" date="2021-12" db="EMBL/GenBank/DDBJ databases">
        <authorList>
            <person name="Zaccaron A."/>
            <person name="Stergiopoulos I."/>
        </authorList>
    </citation>
    <scope>NUCLEOTIDE SEQUENCE</scope>
    <source>
        <strain evidence="1">Race5_Kim</strain>
    </source>
</reference>
<reference evidence="1" key="2">
    <citation type="journal article" date="2022" name="Microb. Genom.">
        <title>A chromosome-scale genome assembly of the tomato pathogen Cladosporium fulvum reveals a compartmentalized genome architecture and the presence of a dispensable chromosome.</title>
        <authorList>
            <person name="Zaccaron A.Z."/>
            <person name="Chen L.H."/>
            <person name="Samaras A."/>
            <person name="Stergiopoulos I."/>
        </authorList>
    </citation>
    <scope>NUCLEOTIDE SEQUENCE</scope>
    <source>
        <strain evidence="1">Race5_Kim</strain>
    </source>
</reference>
<dbReference type="OrthoDB" id="3650903at2759"/>
<keyword evidence="2" id="KW-1185">Reference proteome</keyword>
<dbReference type="AlphaFoldDB" id="A0A9Q8P560"/>
<dbReference type="GeneID" id="71983078"/>
<gene>
    <name evidence="1" type="ORF">CLAFUR5_03200</name>
</gene>